<dbReference type="InterPro" id="IPR030389">
    <property type="entry name" value="G_FEOB_dom"/>
</dbReference>
<dbReference type="InterPro" id="IPR011642">
    <property type="entry name" value="Gate_dom"/>
</dbReference>
<evidence type="ECO:0000256" key="11">
    <source>
        <dbReference type="ARBA" id="ARBA00023134"/>
    </source>
</evidence>
<evidence type="ECO:0000256" key="2">
    <source>
        <dbReference type="ARBA" id="ARBA00004651"/>
    </source>
</evidence>
<dbReference type="Gene3D" id="1.10.287.1770">
    <property type="match status" value="1"/>
</dbReference>
<evidence type="ECO:0000256" key="8">
    <source>
        <dbReference type="ARBA" id="ARBA00022989"/>
    </source>
</evidence>
<organism evidence="17 18">
    <name type="scientific">Sporomusa silvacetica DSM 10669</name>
    <dbReference type="NCBI Taxonomy" id="1123289"/>
    <lineage>
        <taxon>Bacteria</taxon>
        <taxon>Bacillati</taxon>
        <taxon>Bacillota</taxon>
        <taxon>Negativicutes</taxon>
        <taxon>Selenomonadales</taxon>
        <taxon>Sporomusaceae</taxon>
        <taxon>Sporomusa</taxon>
    </lineage>
</organism>
<dbReference type="InterPro" id="IPR003373">
    <property type="entry name" value="Fe2_transport_prot-B"/>
</dbReference>
<sequence>MSTKNLTVALAGNPNSGKTTIFNNITGARQHVGNYPGVTVERREGFRRYQGKELLLVDLPGTYSLTAHSLDELVARNVIVNEKPDIIVNILDASNLERNLYLAVQLLELERPVVLALNMTDVAEARGLKINDELLSHKLGISVVRMVGNRNRGTDDLLQMVSDATAANEHQPFNLDYGQEIETKIKLVTEALEALTGVKYPLRWLAIKLLENDQDVSSAIKLVVGGSKILSLVEQARGELKVIFNDEPELVIAESRYRFVGEVYRQVAPANNDLGKTTSDKIDNVLTHRVLGLPIFFGIMWLLFNIVFTVGAYPQEWLEQGITWGGAFLGQNLADGALKSLVVDGIIGGVGSVISFLPNILLLFLGIALLEDTGYMARAAFVVDRVMRAVGLHGKSFIPLLLGFGCSVPAIMGTRTLENPRDRMVTILVAPLMSCSARLPVYTLLTAAFFSPQLAGTVLFSVYVVGIVLAIFMALIFRKFLFPGAAEAFVMEMPPYHLPTIRSIFTHMWERSILYLKKAGTLILVASILVWFATNYPTNVEYSKDYDQEKTQVEESFSAQVTQNILIPLQIENPEDNEALGALVSEIAAINDGKDKDEQALSAAAIADKLDELQQAQSILYPYAMQYYEFEQEKQSETEKIDKEQAGEKLAKSYAGQFGKTIEPVIRPLGFDWKIGVGLVSAMAAKEVLVSTLGTIYDVGEVDEEDSTSLQEALAADPAFSPLVAYCLMIFTLIYSPCLAALAVLRRETNSWKWPAFSFCYSTALAWIITLAVYQVGMMLS</sequence>
<keyword evidence="11 15" id="KW-0342">GTP-binding</keyword>
<comment type="similarity">
    <text evidence="15">Belongs to the TRAFAC class TrmE-Era-EngA-EngB-Septin-like GTPase superfamily. FeoB GTPase (TC 9.A.8) family.</text>
</comment>
<keyword evidence="7" id="KW-0547">Nucleotide-binding</keyword>
<keyword evidence="9 15" id="KW-0408">Iron</keyword>
<keyword evidence="18" id="KW-1185">Reference proteome</keyword>
<feature type="transmembrane region" description="Helical" evidence="15">
    <location>
        <begin position="346"/>
        <end position="370"/>
    </location>
</feature>
<comment type="subcellular location">
    <subcellularLocation>
        <location evidence="2 15">Cell membrane</location>
        <topology evidence="2 15">Multi-pass membrane protein</topology>
    </subcellularLocation>
</comment>
<keyword evidence="4" id="KW-1003">Cell membrane</keyword>
<dbReference type="InterPro" id="IPR027417">
    <property type="entry name" value="P-loop_NTPase"/>
</dbReference>
<evidence type="ECO:0000256" key="15">
    <source>
        <dbReference type="RuleBase" id="RU362098"/>
    </source>
</evidence>
<evidence type="ECO:0000256" key="7">
    <source>
        <dbReference type="ARBA" id="ARBA00022741"/>
    </source>
</evidence>
<dbReference type="Pfam" id="PF17910">
    <property type="entry name" value="FeoB_Cyto"/>
    <property type="match status" value="1"/>
</dbReference>
<keyword evidence="3 15" id="KW-0813">Transport</keyword>
<dbReference type="SUPFAM" id="SSF52540">
    <property type="entry name" value="P-loop containing nucleoside triphosphate hydrolases"/>
    <property type="match status" value="1"/>
</dbReference>
<dbReference type="RefSeq" id="WP_094603028.1">
    <property type="nucleotide sequence ID" value="NZ_CP155573.1"/>
</dbReference>
<reference evidence="17" key="1">
    <citation type="submission" date="2024-05" db="EMBL/GenBank/DDBJ databases">
        <title>Isolation and characterization of Sporomusa carbonis sp. nov., a carboxydotrophic hydrogenogen in the genus of Sporomusa isolated from a charcoal burning pile.</title>
        <authorList>
            <person name="Boeer T."/>
            <person name="Rosenbaum F."/>
            <person name="Eysell L."/>
            <person name="Mueller V."/>
            <person name="Daniel R."/>
            <person name="Poehlein A."/>
        </authorList>
    </citation>
    <scope>NUCLEOTIDE SEQUENCE [LARGE SCALE GENOMIC DNA]</scope>
    <source>
        <strain evidence="17">DSM 10669</strain>
    </source>
</reference>
<evidence type="ECO:0000256" key="13">
    <source>
        <dbReference type="ARBA" id="ARBA00031200"/>
    </source>
</evidence>
<evidence type="ECO:0000256" key="5">
    <source>
        <dbReference type="ARBA" id="ARBA00022496"/>
    </source>
</evidence>
<dbReference type="Pfam" id="PF02421">
    <property type="entry name" value="FeoB_N"/>
    <property type="match status" value="1"/>
</dbReference>
<dbReference type="Pfam" id="PF07670">
    <property type="entry name" value="Gate"/>
    <property type="match status" value="2"/>
</dbReference>
<keyword evidence="6 15" id="KW-0812">Transmembrane</keyword>
<accession>A0ABZ3IE73</accession>
<comment type="caution">
    <text evidence="15">Lacks conserved residue(s) required for the propagation of feature annotation.</text>
</comment>
<dbReference type="Pfam" id="PF07664">
    <property type="entry name" value="FeoB_C"/>
    <property type="match status" value="1"/>
</dbReference>
<evidence type="ECO:0000256" key="4">
    <source>
        <dbReference type="ARBA" id="ARBA00022475"/>
    </source>
</evidence>
<evidence type="ECO:0000256" key="6">
    <source>
        <dbReference type="ARBA" id="ARBA00022692"/>
    </source>
</evidence>
<feature type="transmembrane region" description="Helical" evidence="15">
    <location>
        <begin position="757"/>
        <end position="777"/>
    </location>
</feature>
<dbReference type="CDD" id="cd01879">
    <property type="entry name" value="FeoB"/>
    <property type="match status" value="1"/>
</dbReference>
<dbReference type="InterPro" id="IPR041069">
    <property type="entry name" value="FeoB_Cyto"/>
</dbReference>
<dbReference type="PANTHER" id="PTHR43185:SF1">
    <property type="entry name" value="FE(2+) TRANSPORTER FEOB"/>
    <property type="match status" value="1"/>
</dbReference>
<dbReference type="Proteomes" id="UP000216752">
    <property type="component" value="Chromosome"/>
</dbReference>
<keyword evidence="12 15" id="KW-0472">Membrane</keyword>
<dbReference type="NCBIfam" id="TIGR00437">
    <property type="entry name" value="feoB"/>
    <property type="match status" value="1"/>
</dbReference>
<dbReference type="InterPro" id="IPR011640">
    <property type="entry name" value="Fe2_transport_prot_B_C"/>
</dbReference>
<dbReference type="PROSITE" id="PS51711">
    <property type="entry name" value="G_FEOB"/>
    <property type="match status" value="1"/>
</dbReference>
<keyword evidence="10" id="KW-0406">Ion transport</keyword>
<dbReference type="Gene3D" id="3.40.50.300">
    <property type="entry name" value="P-loop containing nucleotide triphosphate hydrolases"/>
    <property type="match status" value="1"/>
</dbReference>
<evidence type="ECO:0000259" key="16">
    <source>
        <dbReference type="PROSITE" id="PS51711"/>
    </source>
</evidence>
<name>A0ABZ3IE73_9FIRM</name>
<proteinExistence type="inferred from homology"/>
<dbReference type="InterPro" id="IPR006073">
    <property type="entry name" value="GTP-bd"/>
</dbReference>
<evidence type="ECO:0000256" key="3">
    <source>
        <dbReference type="ARBA" id="ARBA00022448"/>
    </source>
</evidence>
<feature type="transmembrane region" description="Helical" evidence="15">
    <location>
        <begin position="424"/>
        <end position="450"/>
    </location>
</feature>
<dbReference type="PANTHER" id="PTHR43185">
    <property type="entry name" value="FERROUS IRON TRANSPORT PROTEIN B"/>
    <property type="match status" value="1"/>
</dbReference>
<gene>
    <name evidence="17" type="primary">feoB_1</name>
    <name evidence="17" type="ORF">SPSIL_000480</name>
</gene>
<evidence type="ECO:0000256" key="12">
    <source>
        <dbReference type="ARBA" id="ARBA00023136"/>
    </source>
</evidence>
<keyword evidence="8 15" id="KW-1133">Transmembrane helix</keyword>
<dbReference type="InterPro" id="IPR050860">
    <property type="entry name" value="FeoB_GTPase"/>
</dbReference>
<feature type="transmembrane region" description="Helical" evidence="15">
    <location>
        <begin position="723"/>
        <end position="745"/>
    </location>
</feature>
<protein>
    <recommendedName>
        <fullName evidence="13 14">Ferrous iron transport protein B</fullName>
    </recommendedName>
</protein>
<comment type="function">
    <text evidence="1 15">Probable transporter of a GTP-driven Fe(2+) uptake system.</text>
</comment>
<feature type="transmembrane region" description="Helical" evidence="15">
    <location>
        <begin position="390"/>
        <end position="412"/>
    </location>
</feature>
<evidence type="ECO:0000256" key="9">
    <source>
        <dbReference type="ARBA" id="ARBA00023004"/>
    </source>
</evidence>
<evidence type="ECO:0000313" key="17">
    <source>
        <dbReference type="EMBL" id="XFO63961.1"/>
    </source>
</evidence>
<feature type="transmembrane region" description="Helical" evidence="15">
    <location>
        <begin position="291"/>
        <end position="313"/>
    </location>
</feature>
<evidence type="ECO:0000256" key="14">
    <source>
        <dbReference type="NCBIfam" id="TIGR00437"/>
    </source>
</evidence>
<dbReference type="EMBL" id="CP155573">
    <property type="protein sequence ID" value="XFO63961.1"/>
    <property type="molecule type" value="Genomic_DNA"/>
</dbReference>
<evidence type="ECO:0000256" key="1">
    <source>
        <dbReference type="ARBA" id="ARBA00003926"/>
    </source>
</evidence>
<evidence type="ECO:0000256" key="10">
    <source>
        <dbReference type="ARBA" id="ARBA00023065"/>
    </source>
</evidence>
<keyword evidence="5 15" id="KW-0410">Iron transport</keyword>
<dbReference type="PRINTS" id="PR00326">
    <property type="entry name" value="GTP1OBG"/>
</dbReference>
<feature type="transmembrane region" description="Helical" evidence="15">
    <location>
        <begin position="456"/>
        <end position="477"/>
    </location>
</feature>
<evidence type="ECO:0000313" key="18">
    <source>
        <dbReference type="Proteomes" id="UP000216752"/>
    </source>
</evidence>
<feature type="domain" description="FeoB-type G" evidence="16">
    <location>
        <begin position="5"/>
        <end position="167"/>
    </location>
</feature>